<proteinExistence type="predicted"/>
<dbReference type="EMBL" id="JBFXLQ010000082">
    <property type="protein sequence ID" value="KAL2860843.1"/>
    <property type="molecule type" value="Genomic_DNA"/>
</dbReference>
<gene>
    <name evidence="1" type="ORF">BJX67DRAFT_367788</name>
</gene>
<dbReference type="Proteomes" id="UP001610432">
    <property type="component" value="Unassembled WGS sequence"/>
</dbReference>
<protein>
    <recommendedName>
        <fullName evidence="3">HTH CENPB-type domain-containing protein</fullName>
    </recommendedName>
</protein>
<comment type="caution">
    <text evidence="1">The sequence shown here is derived from an EMBL/GenBank/DDBJ whole genome shotgun (WGS) entry which is preliminary data.</text>
</comment>
<evidence type="ECO:0000313" key="2">
    <source>
        <dbReference type="Proteomes" id="UP001610432"/>
    </source>
</evidence>
<keyword evidence="2" id="KW-1185">Reference proteome</keyword>
<accession>A0ABR4L8I8</accession>
<evidence type="ECO:0000313" key="1">
    <source>
        <dbReference type="EMBL" id="KAL2860843.1"/>
    </source>
</evidence>
<evidence type="ECO:0008006" key="3">
    <source>
        <dbReference type="Google" id="ProtNLM"/>
    </source>
</evidence>
<reference evidence="1 2" key="1">
    <citation type="submission" date="2024-07" db="EMBL/GenBank/DDBJ databases">
        <title>Section-level genome sequencing and comparative genomics of Aspergillus sections Usti and Cavernicolus.</title>
        <authorList>
            <consortium name="Lawrence Berkeley National Laboratory"/>
            <person name="Nybo J.L."/>
            <person name="Vesth T.C."/>
            <person name="Theobald S."/>
            <person name="Frisvad J.C."/>
            <person name="Larsen T.O."/>
            <person name="Kjaerboelling I."/>
            <person name="Rothschild-Mancinelli K."/>
            <person name="Lyhne E.K."/>
            <person name="Kogle M.E."/>
            <person name="Barry K."/>
            <person name="Clum A."/>
            <person name="Na H."/>
            <person name="Ledsgaard L."/>
            <person name="Lin J."/>
            <person name="Lipzen A."/>
            <person name="Kuo A."/>
            <person name="Riley R."/>
            <person name="Mondo S."/>
            <person name="Labutti K."/>
            <person name="Haridas S."/>
            <person name="Pangalinan J."/>
            <person name="Salamov A.A."/>
            <person name="Simmons B.A."/>
            <person name="Magnuson J.K."/>
            <person name="Chen J."/>
            <person name="Drula E."/>
            <person name="Henrissat B."/>
            <person name="Wiebenga A."/>
            <person name="Lubbers R.J."/>
            <person name="Gomes A.C."/>
            <person name="Macurrencykelacurrency M.R."/>
            <person name="Stajich J."/>
            <person name="Grigoriev I.V."/>
            <person name="Mortensen U.H."/>
            <person name="De Vries R.P."/>
            <person name="Baker S.E."/>
            <person name="Andersen M.R."/>
        </authorList>
    </citation>
    <scope>NUCLEOTIDE SEQUENCE [LARGE SCALE GENOMIC DNA]</scope>
    <source>
        <strain evidence="1 2">CBS 449.75</strain>
    </source>
</reference>
<sequence>MLDIIPMNAVVDTVMTINRSSVLLTELQTMIGTGRRIAISRPRSARASRIVSRSEGINTFESSDRWLHRFLYNLTQYRTNLSSIQLSISSNVLSVGVNMAIRSWLSRNSASSRAMQPLPLSQFRRLATALGEACSNCITEHFLLKNCLTMCSFKYPTS</sequence>
<organism evidence="1 2">
    <name type="scientific">Aspergillus lucknowensis</name>
    <dbReference type="NCBI Taxonomy" id="176173"/>
    <lineage>
        <taxon>Eukaryota</taxon>
        <taxon>Fungi</taxon>
        <taxon>Dikarya</taxon>
        <taxon>Ascomycota</taxon>
        <taxon>Pezizomycotina</taxon>
        <taxon>Eurotiomycetes</taxon>
        <taxon>Eurotiomycetidae</taxon>
        <taxon>Eurotiales</taxon>
        <taxon>Aspergillaceae</taxon>
        <taxon>Aspergillus</taxon>
        <taxon>Aspergillus subgen. Nidulantes</taxon>
    </lineage>
</organism>
<dbReference type="RefSeq" id="XP_070880737.1">
    <property type="nucleotide sequence ID" value="XM_071030562.1"/>
</dbReference>
<name>A0ABR4L8I8_9EURO</name>
<dbReference type="GeneID" id="98145634"/>